<dbReference type="EMBL" id="SNZE01000026">
    <property type="protein sequence ID" value="TDR29093.1"/>
    <property type="molecule type" value="Genomic_DNA"/>
</dbReference>
<dbReference type="AlphaFoldDB" id="A0A4R6Y609"/>
<dbReference type="OrthoDB" id="9922186at2"/>
<sequence>MRLKKLGFISALFVMMSGTALANDESTQVVGMDFGSSNSGPALVFDVSDKKDNNIVGIRGEMPLTEKDRAMQKFRERMGQRSSVEVYGQVDLGYEYRR</sequence>
<proteinExistence type="predicted"/>
<keyword evidence="1" id="KW-0732">Signal</keyword>
<name>A0A4R6Y609_9BURK</name>
<comment type="caution">
    <text evidence="2">The sequence shown here is derived from an EMBL/GenBank/DDBJ whole genome shotgun (WGS) entry which is preliminary data.</text>
</comment>
<feature type="chain" id="PRO_5020393540" evidence="1">
    <location>
        <begin position="23"/>
        <end position="98"/>
    </location>
</feature>
<evidence type="ECO:0000313" key="2">
    <source>
        <dbReference type="EMBL" id="TDR29093.1"/>
    </source>
</evidence>
<dbReference type="RefSeq" id="WP_133621360.1">
    <property type="nucleotide sequence ID" value="NZ_SNZE01000026.1"/>
</dbReference>
<feature type="signal peptide" evidence="1">
    <location>
        <begin position="1"/>
        <end position="22"/>
    </location>
</feature>
<accession>A0A4R6Y609</accession>
<dbReference type="Proteomes" id="UP000294480">
    <property type="component" value="Unassembled WGS sequence"/>
</dbReference>
<keyword evidence="3" id="KW-1185">Reference proteome</keyword>
<evidence type="ECO:0000256" key="1">
    <source>
        <dbReference type="SAM" id="SignalP"/>
    </source>
</evidence>
<protein>
    <submittedName>
        <fullName evidence="2">Uncharacterized protein</fullName>
    </submittedName>
</protein>
<reference evidence="2 3" key="1">
    <citation type="submission" date="2019-03" db="EMBL/GenBank/DDBJ databases">
        <title>Genomic Encyclopedia of Type Strains, Phase IV (KMG-IV): sequencing the most valuable type-strain genomes for metagenomic binning, comparative biology and taxonomic classification.</title>
        <authorList>
            <person name="Goeker M."/>
        </authorList>
    </citation>
    <scope>NUCLEOTIDE SEQUENCE [LARGE SCALE GENOMIC DNA]</scope>
    <source>
        <strain evidence="2 3">DSM 102852</strain>
    </source>
</reference>
<organism evidence="2 3">
    <name type="scientific">Hydromonas duriensis</name>
    <dbReference type="NCBI Taxonomy" id="1527608"/>
    <lineage>
        <taxon>Bacteria</taxon>
        <taxon>Pseudomonadati</taxon>
        <taxon>Pseudomonadota</taxon>
        <taxon>Betaproteobacteria</taxon>
        <taxon>Burkholderiales</taxon>
        <taxon>Burkholderiaceae</taxon>
        <taxon>Hydromonas</taxon>
    </lineage>
</organism>
<gene>
    <name evidence="2" type="ORF">DFR44_12614</name>
</gene>
<evidence type="ECO:0000313" key="3">
    <source>
        <dbReference type="Proteomes" id="UP000294480"/>
    </source>
</evidence>